<evidence type="ECO:0000313" key="2">
    <source>
        <dbReference type="EMBL" id="CDL84996.1"/>
    </source>
</evidence>
<proteinExistence type="predicted"/>
<gene>
    <name evidence="2" type="ORF">XCR1_2120003</name>
</gene>
<organism evidence="2 3">
    <name type="scientific">Xenorhabdus cabanillasii JM26</name>
    <dbReference type="NCBI Taxonomy" id="1427517"/>
    <lineage>
        <taxon>Bacteria</taxon>
        <taxon>Pseudomonadati</taxon>
        <taxon>Pseudomonadota</taxon>
        <taxon>Gammaproteobacteria</taxon>
        <taxon>Enterobacterales</taxon>
        <taxon>Morganellaceae</taxon>
        <taxon>Xenorhabdus</taxon>
    </lineage>
</organism>
<dbReference type="EMBL" id="CBXE010000127">
    <property type="protein sequence ID" value="CDL84996.1"/>
    <property type="molecule type" value="Genomic_DNA"/>
</dbReference>
<evidence type="ECO:0000256" key="1">
    <source>
        <dbReference type="SAM" id="MobiDB-lite"/>
    </source>
</evidence>
<reference evidence="2 3" key="1">
    <citation type="submission" date="2013-11" db="EMBL/GenBank/DDBJ databases">
        <title>Draft genome sequence and annotation of the entomopathogenic bacterium, Xenorhabdus cabanillasi strain JM26.</title>
        <authorList>
            <person name="Gualtieri M."/>
            <person name="Ogier J.C."/>
            <person name="Pages S."/>
            <person name="Givaudan A."/>
            <person name="Gaudriault S."/>
        </authorList>
    </citation>
    <scope>NUCLEOTIDE SEQUENCE [LARGE SCALE GENOMIC DNA]</scope>
    <source>
        <strain evidence="2 3">JM26</strain>
    </source>
</reference>
<sequence>MLQWGWATEINPAETGAQREEIGVSGQRVISRITLTPKEEALLPDVMNFTASMGYPISQKSMAMMFVKGMTISIDGQQLRFSDGEVRLMDTNEERERKQREFDTRKEARRDRLRARINNLGQMRQEQ</sequence>
<accession>W1J576</accession>
<comment type="caution">
    <text evidence="2">The sequence shown here is derived from an EMBL/GenBank/DDBJ whole genome shotgun (WGS) entry which is preliminary data.</text>
</comment>
<protein>
    <submittedName>
        <fullName evidence="2">Uncharacterized protein</fullName>
    </submittedName>
</protein>
<feature type="region of interest" description="Disordered" evidence="1">
    <location>
        <begin position="90"/>
        <end position="110"/>
    </location>
</feature>
<dbReference type="Proteomes" id="UP000019197">
    <property type="component" value="Unassembled WGS sequence"/>
</dbReference>
<evidence type="ECO:0000313" key="3">
    <source>
        <dbReference type="Proteomes" id="UP000019197"/>
    </source>
</evidence>
<dbReference type="AlphaFoldDB" id="W1J576"/>
<name>W1J576_9GAMM</name>